<evidence type="ECO:0000256" key="6">
    <source>
        <dbReference type="SAM" id="Coils"/>
    </source>
</evidence>
<evidence type="ECO:0000313" key="9">
    <source>
        <dbReference type="EMBL" id="CAB4953983.1"/>
    </source>
</evidence>
<keyword evidence="5 7" id="KW-0472">Membrane</keyword>
<dbReference type="EMBL" id="CAFBMK010000375">
    <property type="protein sequence ID" value="CAB4953983.1"/>
    <property type="molecule type" value="Genomic_DNA"/>
</dbReference>
<dbReference type="AlphaFoldDB" id="A0A6J7KGH6"/>
<proteinExistence type="predicted"/>
<feature type="transmembrane region" description="Helical" evidence="7">
    <location>
        <begin position="248"/>
        <end position="268"/>
    </location>
</feature>
<evidence type="ECO:0000256" key="3">
    <source>
        <dbReference type="ARBA" id="ARBA00022692"/>
    </source>
</evidence>
<sequence length="277" mass="27755">MSGAVLTAGLAGALAAGGLVDLAPDAAAGARRWRARAARDVDASVATSDAGRRLVPASGAAALVLLALGAPTVALVVGVGPAGLRALRRRRQDRRRVAVGRGAPLVARSIADALDAGHGVRRAIGEASRSTGLAGPAADELRRTAARLESGEPLAPALDAWRTRTDEPAHRTIVAGLLLHGEAGGELADVLREQAEALERARRATAEAESAIVQARSAARIVGGIPAVVVVGTVVLAPGAVAQVTGTALGALLVIVAVLLQVAATVAVRRLTTGLGR</sequence>
<dbReference type="Gene3D" id="1.20.81.30">
    <property type="entry name" value="Type II secretion system (T2SS), domain F"/>
    <property type="match status" value="1"/>
</dbReference>
<feature type="coiled-coil region" evidence="6">
    <location>
        <begin position="187"/>
        <end position="218"/>
    </location>
</feature>
<keyword evidence="2" id="KW-1003">Cell membrane</keyword>
<accession>A0A6J7KGH6</accession>
<dbReference type="PANTHER" id="PTHR35007">
    <property type="entry name" value="INTEGRAL MEMBRANE PROTEIN-RELATED"/>
    <property type="match status" value="1"/>
</dbReference>
<organism evidence="9">
    <name type="scientific">freshwater metagenome</name>
    <dbReference type="NCBI Taxonomy" id="449393"/>
    <lineage>
        <taxon>unclassified sequences</taxon>
        <taxon>metagenomes</taxon>
        <taxon>ecological metagenomes</taxon>
    </lineage>
</organism>
<dbReference type="InterPro" id="IPR042094">
    <property type="entry name" value="T2SS_GspF_sf"/>
</dbReference>
<reference evidence="9" key="1">
    <citation type="submission" date="2020-05" db="EMBL/GenBank/DDBJ databases">
        <authorList>
            <person name="Chiriac C."/>
            <person name="Salcher M."/>
            <person name="Ghai R."/>
            <person name="Kavagutti S V."/>
        </authorList>
    </citation>
    <scope>NUCLEOTIDE SEQUENCE</scope>
</reference>
<dbReference type="Pfam" id="PF00482">
    <property type="entry name" value="T2SSF"/>
    <property type="match status" value="1"/>
</dbReference>
<evidence type="ECO:0000256" key="2">
    <source>
        <dbReference type="ARBA" id="ARBA00022475"/>
    </source>
</evidence>
<evidence type="ECO:0000256" key="7">
    <source>
        <dbReference type="SAM" id="Phobius"/>
    </source>
</evidence>
<evidence type="ECO:0000256" key="4">
    <source>
        <dbReference type="ARBA" id="ARBA00022989"/>
    </source>
</evidence>
<evidence type="ECO:0000259" key="8">
    <source>
        <dbReference type="Pfam" id="PF00482"/>
    </source>
</evidence>
<feature type="transmembrane region" description="Helical" evidence="7">
    <location>
        <begin position="61"/>
        <end position="87"/>
    </location>
</feature>
<keyword evidence="6" id="KW-0175">Coiled coil</keyword>
<dbReference type="GO" id="GO:0005886">
    <property type="term" value="C:plasma membrane"/>
    <property type="evidence" value="ECO:0007669"/>
    <property type="project" value="UniProtKB-SubCell"/>
</dbReference>
<dbReference type="PANTHER" id="PTHR35007:SF4">
    <property type="entry name" value="CONSERVED TRANSMEMBRANE PROTEIN-RELATED"/>
    <property type="match status" value="1"/>
</dbReference>
<name>A0A6J7KGH6_9ZZZZ</name>
<gene>
    <name evidence="9" type="ORF">UFOPK3564_03651</name>
</gene>
<comment type="subcellular location">
    <subcellularLocation>
        <location evidence="1">Cell membrane</location>
        <topology evidence="1">Multi-pass membrane protein</topology>
    </subcellularLocation>
</comment>
<evidence type="ECO:0000256" key="1">
    <source>
        <dbReference type="ARBA" id="ARBA00004651"/>
    </source>
</evidence>
<feature type="transmembrane region" description="Helical" evidence="7">
    <location>
        <begin position="221"/>
        <end position="242"/>
    </location>
</feature>
<dbReference type="InterPro" id="IPR018076">
    <property type="entry name" value="T2SS_GspF_dom"/>
</dbReference>
<feature type="domain" description="Type II secretion system protein GspF" evidence="8">
    <location>
        <begin position="107"/>
        <end position="231"/>
    </location>
</feature>
<evidence type="ECO:0000256" key="5">
    <source>
        <dbReference type="ARBA" id="ARBA00023136"/>
    </source>
</evidence>
<protein>
    <submittedName>
        <fullName evidence="9">Unannotated protein</fullName>
    </submittedName>
</protein>
<keyword evidence="4 7" id="KW-1133">Transmembrane helix</keyword>
<keyword evidence="3 7" id="KW-0812">Transmembrane</keyword>